<keyword evidence="9 10" id="KW-0472">Membrane</keyword>
<comment type="similarity">
    <text evidence="2">Belongs to the TrkH potassium transport family.</text>
</comment>
<evidence type="ECO:0000256" key="8">
    <source>
        <dbReference type="ARBA" id="ARBA00023065"/>
    </source>
</evidence>
<dbReference type="Pfam" id="PF02386">
    <property type="entry name" value="TrkH"/>
    <property type="match status" value="1"/>
</dbReference>
<evidence type="ECO:0000256" key="9">
    <source>
        <dbReference type="ARBA" id="ARBA00023136"/>
    </source>
</evidence>
<feature type="transmembrane region" description="Helical" evidence="10">
    <location>
        <begin position="170"/>
        <end position="191"/>
    </location>
</feature>
<dbReference type="Proteomes" id="UP000000709">
    <property type="component" value="Unassembled WGS sequence"/>
</dbReference>
<keyword evidence="3" id="KW-0813">Transport</keyword>
<keyword evidence="7 10" id="KW-1133">Transmembrane helix</keyword>
<dbReference type="STRING" id="619300.G3AJW9"/>
<dbReference type="AlphaFoldDB" id="G3AJW9"/>
<keyword evidence="12" id="KW-1185">Reference proteome</keyword>
<protein>
    <recommendedName>
        <fullName evidence="13">Potassium transport protein</fullName>
    </recommendedName>
</protein>
<evidence type="ECO:0000256" key="1">
    <source>
        <dbReference type="ARBA" id="ARBA00004141"/>
    </source>
</evidence>
<evidence type="ECO:0008006" key="13">
    <source>
        <dbReference type="Google" id="ProtNLM"/>
    </source>
</evidence>
<feature type="transmembrane region" description="Helical" evidence="10">
    <location>
        <begin position="109"/>
        <end position="131"/>
    </location>
</feature>
<evidence type="ECO:0000313" key="11">
    <source>
        <dbReference type="EMBL" id="EGW34020.1"/>
    </source>
</evidence>
<evidence type="ECO:0000256" key="3">
    <source>
        <dbReference type="ARBA" id="ARBA00022448"/>
    </source>
</evidence>
<dbReference type="EMBL" id="GL996500">
    <property type="protein sequence ID" value="EGW34020.1"/>
    <property type="molecule type" value="Genomic_DNA"/>
</dbReference>
<dbReference type="GO" id="GO:0005886">
    <property type="term" value="C:plasma membrane"/>
    <property type="evidence" value="ECO:0007669"/>
    <property type="project" value="InterPro"/>
</dbReference>
<dbReference type="OrthoDB" id="9999863at2759"/>
<keyword evidence="5 10" id="KW-0812">Transmembrane</keyword>
<feature type="transmembrane region" description="Helical" evidence="10">
    <location>
        <begin position="46"/>
        <end position="75"/>
    </location>
</feature>
<dbReference type="HOGENOM" id="CLU_005947_1_1_1"/>
<keyword evidence="6" id="KW-0630">Potassium</keyword>
<evidence type="ECO:0000256" key="5">
    <source>
        <dbReference type="ARBA" id="ARBA00022692"/>
    </source>
</evidence>
<evidence type="ECO:0000256" key="7">
    <source>
        <dbReference type="ARBA" id="ARBA00022989"/>
    </source>
</evidence>
<dbReference type="PANTHER" id="PTHR31064:SF30">
    <property type="entry name" value="HIGH-AFFINITY POTASSIUM TRANSPORT PROTEIN-RELATED"/>
    <property type="match status" value="1"/>
</dbReference>
<keyword evidence="8" id="KW-0406">Ion transport</keyword>
<dbReference type="PIRSF" id="PIRSF002450">
    <property type="entry name" value="K+_transpter_TRK"/>
    <property type="match status" value="1"/>
</dbReference>
<dbReference type="OMA" id="NDFIDAR"/>
<dbReference type="RefSeq" id="XP_007373604.1">
    <property type="nucleotide sequence ID" value="XM_007373542.1"/>
</dbReference>
<feature type="transmembrane region" description="Helical" evidence="10">
    <location>
        <begin position="260"/>
        <end position="282"/>
    </location>
</feature>
<comment type="subcellular location">
    <subcellularLocation>
        <location evidence="1">Membrane</location>
        <topology evidence="1">Multi-pass membrane protein</topology>
    </subcellularLocation>
</comment>
<organism evidence="12">
    <name type="scientific">Spathaspora passalidarum (strain NRRL Y-27907 / 11-Y1)</name>
    <dbReference type="NCBI Taxonomy" id="619300"/>
    <lineage>
        <taxon>Eukaryota</taxon>
        <taxon>Fungi</taxon>
        <taxon>Dikarya</taxon>
        <taxon>Ascomycota</taxon>
        <taxon>Saccharomycotina</taxon>
        <taxon>Pichiomycetes</taxon>
        <taxon>Debaryomycetaceae</taxon>
        <taxon>Spathaspora</taxon>
    </lineage>
</organism>
<dbReference type="KEGG" id="spaa:SPAPADRAFT_59429"/>
<sequence length="412" mass="46726">MPDHKSRLEGLAINPAWWAFFTAQSAFNDLGFTLTADSMLSFNQSALVLVVCSFFIVIGNTGFPVFLRFIIWLLFKTAKPLSLYKESLGFLLDHPRRCFTLLFPSAPTWWLFAILVILNGFDLVIFCIVDLKDKPFETIPMGYRVLGGLFQAFCTRTVGFTVMDLSELHAAVQVSYMLMMYISVMPLAISIRRTNVYEEQSLGVYARENNQSDIENGTPSNYVGAHLRNQLSYDIWYIFLGLFVICLAEGGRLRQQDFRFSVFAILFEIISAYGTVGMSLGYPTVNTSLSGQFTVISKLVIIAMMIRGRHRGLPYTIDRAIMLPDAEMRKHDRMQETHALQRSNTLEQSATHTLRRVATQGGSGGPIDAGQNLLGRVYTNVQDYRRRRHERKEAKKLTSRNPNYIVTTVSNI</sequence>
<evidence type="ECO:0000256" key="6">
    <source>
        <dbReference type="ARBA" id="ARBA00022958"/>
    </source>
</evidence>
<dbReference type="GO" id="GO:1990573">
    <property type="term" value="P:potassium ion import across plasma membrane"/>
    <property type="evidence" value="ECO:0007669"/>
    <property type="project" value="TreeGrafter"/>
</dbReference>
<evidence type="ECO:0000256" key="10">
    <source>
        <dbReference type="SAM" id="Phobius"/>
    </source>
</evidence>
<dbReference type="InParanoid" id="G3AJW9"/>
<gene>
    <name evidence="11" type="ORF">SPAPADRAFT_59429</name>
</gene>
<dbReference type="NCBIfam" id="TIGR00934">
    <property type="entry name" value="2a38euk"/>
    <property type="match status" value="1"/>
</dbReference>
<dbReference type="GO" id="GO:0030007">
    <property type="term" value="P:intracellular potassium ion homeostasis"/>
    <property type="evidence" value="ECO:0007669"/>
    <property type="project" value="InterPro"/>
</dbReference>
<dbReference type="InterPro" id="IPR004773">
    <property type="entry name" value="K/Na_transp_Trk1/HKT1"/>
</dbReference>
<dbReference type="eggNOG" id="KOG1341">
    <property type="taxonomic scope" value="Eukaryota"/>
</dbReference>
<dbReference type="GeneID" id="18872912"/>
<reference evidence="11 12" key="1">
    <citation type="journal article" date="2011" name="Proc. Natl. Acad. Sci. U.S.A.">
        <title>Comparative genomics of xylose-fermenting fungi for enhanced biofuel production.</title>
        <authorList>
            <person name="Wohlbach D.J."/>
            <person name="Kuo A."/>
            <person name="Sato T.K."/>
            <person name="Potts K.M."/>
            <person name="Salamov A.A."/>
            <person name="LaButti K.M."/>
            <person name="Sun H."/>
            <person name="Clum A."/>
            <person name="Pangilinan J.L."/>
            <person name="Lindquist E.A."/>
            <person name="Lucas S."/>
            <person name="Lapidus A."/>
            <person name="Jin M."/>
            <person name="Gunawan C."/>
            <person name="Balan V."/>
            <person name="Dale B.E."/>
            <person name="Jeffries T.W."/>
            <person name="Zinkel R."/>
            <person name="Barry K.W."/>
            <person name="Grigoriev I.V."/>
            <person name="Gasch A.P."/>
        </authorList>
    </citation>
    <scope>NUCLEOTIDE SEQUENCE [LARGE SCALE GENOMIC DNA]</scope>
    <source>
        <strain evidence="12">NRRL Y-27907 / 11-Y1</strain>
    </source>
</reference>
<dbReference type="InterPro" id="IPR051143">
    <property type="entry name" value="TrkH_K-transport"/>
</dbReference>
<evidence type="ECO:0000256" key="4">
    <source>
        <dbReference type="ARBA" id="ARBA00022538"/>
    </source>
</evidence>
<evidence type="ECO:0000256" key="2">
    <source>
        <dbReference type="ARBA" id="ARBA00009137"/>
    </source>
</evidence>
<evidence type="ECO:0000313" key="12">
    <source>
        <dbReference type="Proteomes" id="UP000000709"/>
    </source>
</evidence>
<accession>G3AJW9</accession>
<dbReference type="GO" id="GO:0140107">
    <property type="term" value="F:high-affinity potassium ion transmembrane transporter activity"/>
    <property type="evidence" value="ECO:0007669"/>
    <property type="project" value="TreeGrafter"/>
</dbReference>
<proteinExistence type="inferred from homology"/>
<dbReference type="InterPro" id="IPR015958">
    <property type="entry name" value="Trk1_fungi"/>
</dbReference>
<keyword evidence="4" id="KW-0633">Potassium transport</keyword>
<name>G3AJW9_SPAPN</name>
<dbReference type="PANTHER" id="PTHR31064">
    <property type="entry name" value="POTASSIUM TRANSPORT PROTEIN DDB_G0292412-RELATED"/>
    <property type="match status" value="1"/>
</dbReference>
<dbReference type="InterPro" id="IPR003445">
    <property type="entry name" value="Cat_transpt"/>
</dbReference>